<gene>
    <name evidence="1" type="ORF">GCM10023185_06920</name>
</gene>
<dbReference type="Proteomes" id="UP001501153">
    <property type="component" value="Unassembled WGS sequence"/>
</dbReference>
<name>A0ABP8I2L3_9BACT</name>
<organism evidence="1 2">
    <name type="scientific">Hymenobacter saemangeumensis</name>
    <dbReference type="NCBI Taxonomy" id="1084522"/>
    <lineage>
        <taxon>Bacteria</taxon>
        <taxon>Pseudomonadati</taxon>
        <taxon>Bacteroidota</taxon>
        <taxon>Cytophagia</taxon>
        <taxon>Cytophagales</taxon>
        <taxon>Hymenobacteraceae</taxon>
        <taxon>Hymenobacter</taxon>
    </lineage>
</organism>
<comment type="caution">
    <text evidence="1">The sequence shown here is derived from an EMBL/GenBank/DDBJ whole genome shotgun (WGS) entry which is preliminary data.</text>
</comment>
<evidence type="ECO:0008006" key="3">
    <source>
        <dbReference type="Google" id="ProtNLM"/>
    </source>
</evidence>
<dbReference type="InterPro" id="IPR045565">
    <property type="entry name" value="Phage_capsid_2"/>
</dbReference>
<dbReference type="EMBL" id="BAABGZ010000010">
    <property type="protein sequence ID" value="GAA4349860.1"/>
    <property type="molecule type" value="Genomic_DNA"/>
</dbReference>
<protein>
    <recommendedName>
        <fullName evidence="3">Phage major capsid protein</fullName>
    </recommendedName>
</protein>
<proteinExistence type="predicted"/>
<dbReference type="RefSeq" id="WP_345233851.1">
    <property type="nucleotide sequence ID" value="NZ_BAABGZ010000010.1"/>
</dbReference>
<evidence type="ECO:0000313" key="2">
    <source>
        <dbReference type="Proteomes" id="UP001501153"/>
    </source>
</evidence>
<evidence type="ECO:0000313" key="1">
    <source>
        <dbReference type="EMBL" id="GAA4349860.1"/>
    </source>
</evidence>
<dbReference type="Pfam" id="PF19821">
    <property type="entry name" value="Phage_capsid_2"/>
    <property type="match status" value="1"/>
</dbReference>
<sequence length="366" mass="38476">MKHLLLIGKLLAGLFLAAFIGGAVGAALGCGPAVPTAFIFGAQVLRACVNPAHQVAGSFAFEDVLTSIFTRELQKVLFADNDFYKATKLLNTAADAPGIAAASYQIPQELLLPEGVVDPAVFPLEVQELEGGNEIVTLNLLATKPTRLGDQEELEVAYDRRQSILSLHSSVLDQMAAASALNKMSQVAAGNLIRTTGAAEAAALPGLTGNRKALTKNDFIKAAELLDRTDMKGQRYALIPATMHSQLLKIDDFVSYEKTGNTTALAKGQLGELMGFKFYKRSTAAMFTVGGVAKAVGAAAASGDNEAALFWIGDAIGRVEGAAKMYINEAQAQYLGALANGAVRFGMKLLRTDKKGVVALVQDAAA</sequence>
<dbReference type="PROSITE" id="PS51257">
    <property type="entry name" value="PROKAR_LIPOPROTEIN"/>
    <property type="match status" value="1"/>
</dbReference>
<reference evidence="2" key="1">
    <citation type="journal article" date="2019" name="Int. J. Syst. Evol. Microbiol.">
        <title>The Global Catalogue of Microorganisms (GCM) 10K type strain sequencing project: providing services to taxonomists for standard genome sequencing and annotation.</title>
        <authorList>
            <consortium name="The Broad Institute Genomics Platform"/>
            <consortium name="The Broad Institute Genome Sequencing Center for Infectious Disease"/>
            <person name="Wu L."/>
            <person name="Ma J."/>
        </authorList>
    </citation>
    <scope>NUCLEOTIDE SEQUENCE [LARGE SCALE GENOMIC DNA]</scope>
    <source>
        <strain evidence="2">JCM 17923</strain>
    </source>
</reference>
<accession>A0ABP8I2L3</accession>
<keyword evidence="2" id="KW-1185">Reference proteome</keyword>